<evidence type="ECO:0000256" key="2">
    <source>
        <dbReference type="ARBA" id="ARBA00022475"/>
    </source>
</evidence>
<dbReference type="PATRIC" id="fig|1317124.6.peg.252"/>
<comment type="similarity">
    <text evidence="7">Belongs to the glycosyltransferase 87 family.</text>
</comment>
<dbReference type="AlphaFoldDB" id="A0A085U1A0"/>
<feature type="transmembrane region" description="Helical" evidence="8">
    <location>
        <begin position="369"/>
        <end position="392"/>
    </location>
</feature>
<feature type="transmembrane region" description="Helical" evidence="8">
    <location>
        <begin position="343"/>
        <end position="363"/>
    </location>
</feature>
<feature type="transmembrane region" description="Helical" evidence="8">
    <location>
        <begin position="118"/>
        <end position="138"/>
    </location>
</feature>
<feature type="transmembrane region" description="Helical" evidence="8">
    <location>
        <begin position="412"/>
        <end position="432"/>
    </location>
</feature>
<gene>
    <name evidence="9" type="ORF">DW2_01275</name>
</gene>
<keyword evidence="3" id="KW-0808">Transferase</keyword>
<evidence type="ECO:0000256" key="7">
    <source>
        <dbReference type="ARBA" id="ARBA00024033"/>
    </source>
</evidence>
<evidence type="ECO:0000256" key="4">
    <source>
        <dbReference type="ARBA" id="ARBA00022692"/>
    </source>
</evidence>
<evidence type="ECO:0000313" key="9">
    <source>
        <dbReference type="EMBL" id="KFE36747.1"/>
    </source>
</evidence>
<feature type="transmembrane region" description="Helical" evidence="8">
    <location>
        <begin position="231"/>
        <end position="253"/>
    </location>
</feature>
<accession>A0A085U1A0</accession>
<dbReference type="OrthoDB" id="7865847at2"/>
<keyword evidence="6 8" id="KW-0472">Membrane</keyword>
<dbReference type="InterPro" id="IPR018584">
    <property type="entry name" value="GT87"/>
</dbReference>
<keyword evidence="5 8" id="KW-1133">Transmembrane helix</keyword>
<keyword evidence="10" id="KW-1185">Reference proteome</keyword>
<dbReference type="Proteomes" id="UP000028607">
    <property type="component" value="Unassembled WGS sequence"/>
</dbReference>
<comment type="caution">
    <text evidence="9">The sequence shown here is derived from an EMBL/GenBank/DDBJ whole genome shotgun (WGS) entry which is preliminary data.</text>
</comment>
<evidence type="ECO:0000256" key="6">
    <source>
        <dbReference type="ARBA" id="ARBA00023136"/>
    </source>
</evidence>
<dbReference type="GO" id="GO:0016758">
    <property type="term" value="F:hexosyltransferase activity"/>
    <property type="evidence" value="ECO:0007669"/>
    <property type="project" value="InterPro"/>
</dbReference>
<evidence type="ECO:0008006" key="11">
    <source>
        <dbReference type="Google" id="ProtNLM"/>
    </source>
</evidence>
<organism evidence="9 10">
    <name type="scientific">Thioclava atlantica</name>
    <dbReference type="NCBI Taxonomy" id="1317124"/>
    <lineage>
        <taxon>Bacteria</taxon>
        <taxon>Pseudomonadati</taxon>
        <taxon>Pseudomonadota</taxon>
        <taxon>Alphaproteobacteria</taxon>
        <taxon>Rhodobacterales</taxon>
        <taxon>Paracoccaceae</taxon>
        <taxon>Thioclava</taxon>
    </lineage>
</organism>
<dbReference type="STRING" id="1317124.DW2_01275"/>
<keyword evidence="4 8" id="KW-0812">Transmembrane</keyword>
<dbReference type="Pfam" id="PF09594">
    <property type="entry name" value="GT87"/>
    <property type="match status" value="1"/>
</dbReference>
<sequence>MPLSSAPIARAGFFFGPTADRLGFFVLFLWAFFAWNFYAGSWGDDLAALWFAGHLHATGQDGLIYAAPETFFGGTPSEWQPLLDSVRTTGREKAYPYIYPPLWAGLVAPLAKTLSPWAFQKIFLTLHVGLLVISSLLAESIARPDWMPRLVFRLWVVAILMFSAPATALLWLNQPTTIVNFLVLLSVAVSLRRPIIAGAALAVATAIKITPFVFALQFFQRPRRTGGGTRRILFSFALCGLALGVLSVATMGWPMHYAFLEQLKLAASKAVWALMNPSPRLLVLDLANQLPQGPELAAIGHRRQIVTEIPRWAVALGEAMFLGICALTLRVSLCRHGPQARTLTVLSLSIALFLFGPVSWLHYLVLPLMLAPALGAGMSRTGLTAILALLFIGSSMTLAKSFVRLGAELMPYTLMISALWAIALAATLIALARQPRH</sequence>
<reference evidence="9 10" key="2">
    <citation type="journal article" date="2015" name="Antonie Van Leeuwenhoek">
        <title>Thioclava indica sp. nov., isolated from surface seawater of the Indian Ocean.</title>
        <authorList>
            <person name="Liu Y."/>
            <person name="Lai Q."/>
            <person name="Du J."/>
            <person name="Xu H."/>
            <person name="Jiang L."/>
            <person name="Shao Z."/>
        </authorList>
    </citation>
    <scope>NUCLEOTIDE SEQUENCE [LARGE SCALE GENOMIC DNA]</scope>
    <source>
        <strain evidence="9 10">13D2W-2</strain>
    </source>
</reference>
<evidence type="ECO:0000256" key="5">
    <source>
        <dbReference type="ARBA" id="ARBA00022989"/>
    </source>
</evidence>
<protein>
    <recommendedName>
        <fullName evidence="11">DUF2029 domain-containing protein</fullName>
    </recommendedName>
</protein>
<feature type="transmembrane region" description="Helical" evidence="8">
    <location>
        <begin position="21"/>
        <end position="38"/>
    </location>
</feature>
<feature type="transmembrane region" description="Helical" evidence="8">
    <location>
        <begin position="150"/>
        <end position="172"/>
    </location>
</feature>
<dbReference type="eggNOG" id="ENOG5032MCZ">
    <property type="taxonomic scope" value="Bacteria"/>
</dbReference>
<dbReference type="EMBL" id="AQRC01000001">
    <property type="protein sequence ID" value="KFE36747.1"/>
    <property type="molecule type" value="Genomic_DNA"/>
</dbReference>
<keyword evidence="2" id="KW-1003">Cell membrane</keyword>
<proteinExistence type="inferred from homology"/>
<name>A0A085U1A0_9RHOB</name>
<evidence type="ECO:0000256" key="3">
    <source>
        <dbReference type="ARBA" id="ARBA00022679"/>
    </source>
</evidence>
<reference evidence="10" key="1">
    <citation type="submission" date="2013-04" db="EMBL/GenBank/DDBJ databases">
        <title>Thioclava sp. 13D2W-2 Genome Sequencing.</title>
        <authorList>
            <person name="Lai Q."/>
            <person name="Li G."/>
            <person name="Shao Z."/>
        </authorList>
    </citation>
    <scope>NUCLEOTIDE SEQUENCE [LARGE SCALE GENOMIC DNA]</scope>
    <source>
        <strain evidence="10">13D2W-2</strain>
    </source>
</reference>
<dbReference type="GO" id="GO:0005886">
    <property type="term" value="C:plasma membrane"/>
    <property type="evidence" value="ECO:0007669"/>
    <property type="project" value="UniProtKB-SubCell"/>
</dbReference>
<feature type="transmembrane region" description="Helical" evidence="8">
    <location>
        <begin position="312"/>
        <end position="331"/>
    </location>
</feature>
<evidence type="ECO:0000256" key="8">
    <source>
        <dbReference type="SAM" id="Phobius"/>
    </source>
</evidence>
<evidence type="ECO:0000313" key="10">
    <source>
        <dbReference type="Proteomes" id="UP000028607"/>
    </source>
</evidence>
<dbReference type="RefSeq" id="WP_038142720.1">
    <property type="nucleotide sequence ID" value="NZ_AQRC01000001.1"/>
</dbReference>
<feature type="transmembrane region" description="Helical" evidence="8">
    <location>
        <begin position="195"/>
        <end position="219"/>
    </location>
</feature>
<evidence type="ECO:0000256" key="1">
    <source>
        <dbReference type="ARBA" id="ARBA00004651"/>
    </source>
</evidence>
<comment type="subcellular location">
    <subcellularLocation>
        <location evidence="1">Cell membrane</location>
        <topology evidence="1">Multi-pass membrane protein</topology>
    </subcellularLocation>
</comment>